<protein>
    <submittedName>
        <fullName evidence="7">Ubiquitin-like-specific protease 1D</fullName>
    </submittedName>
</protein>
<dbReference type="AlphaFoldDB" id="A0AAP0G5C6"/>
<evidence type="ECO:0000313" key="8">
    <source>
        <dbReference type="Proteomes" id="UP001418222"/>
    </source>
</evidence>
<dbReference type="EMBL" id="JBBWWQ010000009">
    <property type="protein sequence ID" value="KAK8938443.1"/>
    <property type="molecule type" value="Genomic_DNA"/>
</dbReference>
<evidence type="ECO:0000256" key="4">
    <source>
        <dbReference type="ARBA" id="ARBA00022807"/>
    </source>
</evidence>
<reference evidence="7 8" key="1">
    <citation type="journal article" date="2022" name="Nat. Plants">
        <title>Genomes of leafy and leafless Platanthera orchids illuminate the evolution of mycoheterotrophy.</title>
        <authorList>
            <person name="Li M.H."/>
            <person name="Liu K.W."/>
            <person name="Li Z."/>
            <person name="Lu H.C."/>
            <person name="Ye Q.L."/>
            <person name="Zhang D."/>
            <person name="Wang J.Y."/>
            <person name="Li Y.F."/>
            <person name="Zhong Z.M."/>
            <person name="Liu X."/>
            <person name="Yu X."/>
            <person name="Liu D.K."/>
            <person name="Tu X.D."/>
            <person name="Liu B."/>
            <person name="Hao Y."/>
            <person name="Liao X.Y."/>
            <person name="Jiang Y.T."/>
            <person name="Sun W.H."/>
            <person name="Chen J."/>
            <person name="Chen Y.Q."/>
            <person name="Ai Y."/>
            <person name="Zhai J.W."/>
            <person name="Wu S.S."/>
            <person name="Zhou Z."/>
            <person name="Hsiao Y.Y."/>
            <person name="Wu W.L."/>
            <person name="Chen Y.Y."/>
            <person name="Lin Y.F."/>
            <person name="Hsu J.L."/>
            <person name="Li C.Y."/>
            <person name="Wang Z.W."/>
            <person name="Zhao X."/>
            <person name="Zhong W.Y."/>
            <person name="Ma X.K."/>
            <person name="Ma L."/>
            <person name="Huang J."/>
            <person name="Chen G.Z."/>
            <person name="Huang M.Z."/>
            <person name="Huang L."/>
            <person name="Peng D.H."/>
            <person name="Luo Y.B."/>
            <person name="Zou S.Q."/>
            <person name="Chen S.P."/>
            <person name="Lan S."/>
            <person name="Tsai W.C."/>
            <person name="Van de Peer Y."/>
            <person name="Liu Z.J."/>
        </authorList>
    </citation>
    <scope>NUCLEOTIDE SEQUENCE [LARGE SCALE GENOMIC DNA]</scope>
    <source>
        <strain evidence="7">Lor287</strain>
    </source>
</reference>
<dbReference type="GO" id="GO:0006508">
    <property type="term" value="P:proteolysis"/>
    <property type="evidence" value="ECO:0007669"/>
    <property type="project" value="UniProtKB-KW"/>
</dbReference>
<dbReference type="GO" id="GO:0016926">
    <property type="term" value="P:protein desumoylation"/>
    <property type="evidence" value="ECO:0007669"/>
    <property type="project" value="UniProtKB-ARBA"/>
</dbReference>
<evidence type="ECO:0000256" key="3">
    <source>
        <dbReference type="ARBA" id="ARBA00022801"/>
    </source>
</evidence>
<evidence type="ECO:0000313" key="7">
    <source>
        <dbReference type="EMBL" id="KAK8938443.1"/>
    </source>
</evidence>
<comment type="similarity">
    <text evidence="1">Belongs to the peptidase C48 family.</text>
</comment>
<sequence length="547" mass="62955">MATKPLKIDWGQVLSEKDEAAPPLELVVVPTPPPVIASSPVSEPSSSQMIRSFTDRQIEEKLLRMIHHFDSGLCKKLADKGMKYQACIRLYQEELNRRKLARIQKSAENCEKATESKIGESIGSPDDSLATSECESRSSFAFLFNKKLDRRAGSMSTSKISSSNPSQMHEEMNLCNLSSHSARVSSRKARFTLASRLPVVRGKRPANINCNNISTSNFYSRCTGRRLSKRLKDSDGRDTLRPKKVHDLVLLDEEDAQTKDLTKCASDDGKEVKMYYPSRDDPQSVELTYSDMKCLEPEQYLSSPIMNFYIRYLQRSHSSVNRAKREYYFFNTYFYGKLKEALISSKCNRSLQFSKLRRWWKGVNIFEKAYIFLPIHEDLHWSLAIISIPPKEDESCIITLHLDSLGMHKSSQIFEVIQCCLTEEWKHLKQNATSTCIPSSISKRVIKVPQQKNEYDCGLFVLYFMERFIEEAPQRLDWKNLNMFGREWFQPEDASGLRKRLKDLLSEEFESSRVECGSVEELQESPSNNSSSSEREEEEPTIQSQHI</sequence>
<evidence type="ECO:0000259" key="6">
    <source>
        <dbReference type="PROSITE" id="PS50600"/>
    </source>
</evidence>
<evidence type="ECO:0000256" key="5">
    <source>
        <dbReference type="SAM" id="MobiDB-lite"/>
    </source>
</evidence>
<dbReference type="InterPro" id="IPR038765">
    <property type="entry name" value="Papain-like_cys_pep_sf"/>
</dbReference>
<dbReference type="Pfam" id="PF02902">
    <property type="entry name" value="Peptidase_C48"/>
    <property type="match status" value="1"/>
</dbReference>
<dbReference type="PANTHER" id="PTHR46915">
    <property type="entry name" value="UBIQUITIN-LIKE PROTEASE 4-RELATED"/>
    <property type="match status" value="1"/>
</dbReference>
<accession>A0AAP0G5C6</accession>
<evidence type="ECO:0000256" key="2">
    <source>
        <dbReference type="ARBA" id="ARBA00022670"/>
    </source>
</evidence>
<keyword evidence="8" id="KW-1185">Reference proteome</keyword>
<dbReference type="InterPro" id="IPR003653">
    <property type="entry name" value="Peptidase_C48_C"/>
</dbReference>
<organism evidence="7 8">
    <name type="scientific">Platanthera zijinensis</name>
    <dbReference type="NCBI Taxonomy" id="2320716"/>
    <lineage>
        <taxon>Eukaryota</taxon>
        <taxon>Viridiplantae</taxon>
        <taxon>Streptophyta</taxon>
        <taxon>Embryophyta</taxon>
        <taxon>Tracheophyta</taxon>
        <taxon>Spermatophyta</taxon>
        <taxon>Magnoliopsida</taxon>
        <taxon>Liliopsida</taxon>
        <taxon>Asparagales</taxon>
        <taxon>Orchidaceae</taxon>
        <taxon>Orchidoideae</taxon>
        <taxon>Orchideae</taxon>
        <taxon>Orchidinae</taxon>
        <taxon>Platanthera</taxon>
    </lineage>
</organism>
<dbReference type="Gene3D" id="3.30.310.130">
    <property type="entry name" value="Ubiquitin-related"/>
    <property type="match status" value="1"/>
</dbReference>
<dbReference type="Gene3D" id="1.10.418.20">
    <property type="match status" value="1"/>
</dbReference>
<keyword evidence="4" id="KW-0788">Thiol protease</keyword>
<proteinExistence type="inferred from homology"/>
<keyword evidence="3" id="KW-0378">Hydrolase</keyword>
<feature type="domain" description="Ubiquitin-like protease family profile" evidence="6">
    <location>
        <begin position="285"/>
        <end position="468"/>
    </location>
</feature>
<evidence type="ECO:0000256" key="1">
    <source>
        <dbReference type="ARBA" id="ARBA00005234"/>
    </source>
</evidence>
<dbReference type="Proteomes" id="UP001418222">
    <property type="component" value="Unassembled WGS sequence"/>
</dbReference>
<keyword evidence="2 7" id="KW-0645">Protease</keyword>
<name>A0AAP0G5C6_9ASPA</name>
<dbReference type="PANTHER" id="PTHR46915:SF2">
    <property type="entry name" value="UBIQUITIN-LIKE PROTEASE 4"/>
    <property type="match status" value="1"/>
</dbReference>
<comment type="caution">
    <text evidence="7">The sequence shown here is derived from an EMBL/GenBank/DDBJ whole genome shotgun (WGS) entry which is preliminary data.</text>
</comment>
<dbReference type="PROSITE" id="PS50600">
    <property type="entry name" value="ULP_PROTEASE"/>
    <property type="match status" value="1"/>
</dbReference>
<feature type="region of interest" description="Disordered" evidence="5">
    <location>
        <begin position="515"/>
        <end position="547"/>
    </location>
</feature>
<dbReference type="GO" id="GO:0008234">
    <property type="term" value="F:cysteine-type peptidase activity"/>
    <property type="evidence" value="ECO:0007669"/>
    <property type="project" value="UniProtKB-KW"/>
</dbReference>
<dbReference type="SUPFAM" id="SSF54001">
    <property type="entry name" value="Cysteine proteinases"/>
    <property type="match status" value="1"/>
</dbReference>
<gene>
    <name evidence="7" type="primary">ULP1D</name>
    <name evidence="7" type="ORF">KSP39_PZI010862</name>
</gene>